<dbReference type="AlphaFoldDB" id="A0A8K0G640"/>
<keyword evidence="4" id="KW-0337">GPI-anchor biosynthesis</keyword>
<evidence type="ECO:0000256" key="4">
    <source>
        <dbReference type="ARBA" id="ARBA00022502"/>
    </source>
</evidence>
<dbReference type="InterPro" id="IPR009600">
    <property type="entry name" value="PIG-U"/>
</dbReference>
<feature type="transmembrane region" description="Helical" evidence="9">
    <location>
        <begin position="234"/>
        <end position="256"/>
    </location>
</feature>
<evidence type="ECO:0000256" key="2">
    <source>
        <dbReference type="ARBA" id="ARBA00004687"/>
    </source>
</evidence>
<keyword evidence="7 9" id="KW-1133">Transmembrane helix</keyword>
<gene>
    <name evidence="10" type="ORF">ILUMI_19195</name>
</gene>
<feature type="transmembrane region" description="Helical" evidence="9">
    <location>
        <begin position="21"/>
        <end position="39"/>
    </location>
</feature>
<dbReference type="PANTHER" id="PTHR13121:SF0">
    <property type="entry name" value="PHOSPHATIDYLINOSITOL GLYCAN ANCHOR BIOSYNTHESIS CLASS U PROTEIN"/>
    <property type="match status" value="1"/>
</dbReference>
<evidence type="ECO:0000256" key="7">
    <source>
        <dbReference type="ARBA" id="ARBA00022989"/>
    </source>
</evidence>
<proteinExistence type="inferred from homology"/>
<dbReference type="UniPathway" id="UPA00196"/>
<dbReference type="PANTHER" id="PTHR13121">
    <property type="entry name" value="GPI TRANSAMIDASE COMPONENT PIG-U"/>
    <property type="match status" value="1"/>
</dbReference>
<protein>
    <recommendedName>
        <fullName evidence="12">Phosphatidylinositol glycan anchor biosynthesis class U protein</fullName>
    </recommendedName>
</protein>
<evidence type="ECO:0000256" key="3">
    <source>
        <dbReference type="ARBA" id="ARBA00010026"/>
    </source>
</evidence>
<feature type="transmembrane region" description="Helical" evidence="9">
    <location>
        <begin position="198"/>
        <end position="222"/>
    </location>
</feature>
<evidence type="ECO:0000313" key="10">
    <source>
        <dbReference type="EMBL" id="KAF2886978.1"/>
    </source>
</evidence>
<evidence type="ECO:0000256" key="6">
    <source>
        <dbReference type="ARBA" id="ARBA00022824"/>
    </source>
</evidence>
<dbReference type="OrthoDB" id="549017at2759"/>
<dbReference type="EMBL" id="VTPC01085743">
    <property type="protein sequence ID" value="KAF2886978.1"/>
    <property type="molecule type" value="Genomic_DNA"/>
</dbReference>
<organism evidence="10 11">
    <name type="scientific">Ignelater luminosus</name>
    <name type="common">Cucubano</name>
    <name type="synonym">Pyrophorus luminosus</name>
    <dbReference type="NCBI Taxonomy" id="2038154"/>
    <lineage>
        <taxon>Eukaryota</taxon>
        <taxon>Metazoa</taxon>
        <taxon>Ecdysozoa</taxon>
        <taxon>Arthropoda</taxon>
        <taxon>Hexapoda</taxon>
        <taxon>Insecta</taxon>
        <taxon>Pterygota</taxon>
        <taxon>Neoptera</taxon>
        <taxon>Endopterygota</taxon>
        <taxon>Coleoptera</taxon>
        <taxon>Polyphaga</taxon>
        <taxon>Elateriformia</taxon>
        <taxon>Elateroidea</taxon>
        <taxon>Elateridae</taxon>
        <taxon>Agrypninae</taxon>
        <taxon>Pyrophorini</taxon>
        <taxon>Ignelater</taxon>
    </lineage>
</organism>
<comment type="subcellular location">
    <subcellularLocation>
        <location evidence="1">Endoplasmic reticulum membrane</location>
        <topology evidence="1">Multi-pass membrane protein</topology>
    </subcellularLocation>
</comment>
<dbReference type="GO" id="GO:0006506">
    <property type="term" value="P:GPI anchor biosynthetic process"/>
    <property type="evidence" value="ECO:0007669"/>
    <property type="project" value="UniProtKB-UniPathway"/>
</dbReference>
<feature type="transmembrane region" description="Helical" evidence="9">
    <location>
        <begin position="98"/>
        <end position="118"/>
    </location>
</feature>
<sequence length="443" mass="51119">MVSLLVKYGNMVTIDTLKEYGGLYLLGIIIRICIITSVFQKTIADRVEVSTPLNSWKRIIEALYLKDLDIYPYTGDLLHELPLNLKLWDILYFFCKDYIYLIFIVCDAATAYLLYLFAKKHLSDMMNRENRRKGFYADNMKSVLINEKDCLVIPKYVAAAYLFNPYTICNCVGLTSTVFVNFSLAIFLNGLVNKSLVISTLFLAICISQNLYFMLLLSPMILQFLLIENQTKKAFHSLILVVIFWCVSIYLSYTIYKSWDFLSSTYGFTLTAPDLRPNIGLFWYFFTEVFEQFKELFLYSFQINILLVYLVPLSIRLRNETMLLTLCLLLLIAVFKPYPCVGDVGFVLSILPCWKYLFPYTQQGFTVAGTFCVATALAPTFWYLWLYSGSANANFYFGVTLAFGSAQVFLLTDILFAYIKREFDLVHGMGIILEETFGSFRLQ</sequence>
<comment type="caution">
    <text evidence="10">The sequence shown here is derived from an EMBL/GenBank/DDBJ whole genome shotgun (WGS) entry which is preliminary data.</text>
</comment>
<evidence type="ECO:0000256" key="5">
    <source>
        <dbReference type="ARBA" id="ARBA00022692"/>
    </source>
</evidence>
<evidence type="ECO:0008006" key="12">
    <source>
        <dbReference type="Google" id="ProtNLM"/>
    </source>
</evidence>
<dbReference type="GO" id="GO:0042765">
    <property type="term" value="C:GPI-anchor transamidase complex"/>
    <property type="evidence" value="ECO:0007669"/>
    <property type="project" value="InterPro"/>
</dbReference>
<dbReference type="Proteomes" id="UP000801492">
    <property type="component" value="Unassembled WGS sequence"/>
</dbReference>
<dbReference type="GO" id="GO:0016255">
    <property type="term" value="P:attachment of GPI anchor to protein"/>
    <property type="evidence" value="ECO:0007669"/>
    <property type="project" value="InterPro"/>
</dbReference>
<evidence type="ECO:0000256" key="1">
    <source>
        <dbReference type="ARBA" id="ARBA00004477"/>
    </source>
</evidence>
<evidence type="ECO:0000256" key="8">
    <source>
        <dbReference type="ARBA" id="ARBA00023136"/>
    </source>
</evidence>
<keyword evidence="5 9" id="KW-0812">Transmembrane</keyword>
<comment type="similarity">
    <text evidence="3">Belongs to the PIGU family.</text>
</comment>
<keyword evidence="6" id="KW-0256">Endoplasmic reticulum</keyword>
<dbReference type="Pfam" id="PF06728">
    <property type="entry name" value="PIG-U"/>
    <property type="match status" value="1"/>
</dbReference>
<evidence type="ECO:0000256" key="9">
    <source>
        <dbReference type="SAM" id="Phobius"/>
    </source>
</evidence>
<keyword evidence="11" id="KW-1185">Reference proteome</keyword>
<feature type="transmembrane region" description="Helical" evidence="9">
    <location>
        <begin position="296"/>
        <end position="315"/>
    </location>
</feature>
<accession>A0A8K0G640</accession>
<evidence type="ECO:0000313" key="11">
    <source>
        <dbReference type="Proteomes" id="UP000801492"/>
    </source>
</evidence>
<reference evidence="10" key="1">
    <citation type="submission" date="2019-08" db="EMBL/GenBank/DDBJ databases">
        <title>The genome of the North American firefly Photinus pyralis.</title>
        <authorList>
            <consortium name="Photinus pyralis genome working group"/>
            <person name="Fallon T.R."/>
            <person name="Sander Lower S.E."/>
            <person name="Weng J.-K."/>
        </authorList>
    </citation>
    <scope>NUCLEOTIDE SEQUENCE</scope>
    <source>
        <strain evidence="10">TRF0915ILg1</strain>
        <tissue evidence="10">Whole body</tissue>
    </source>
</reference>
<name>A0A8K0G640_IGNLU</name>
<feature type="transmembrane region" description="Helical" evidence="9">
    <location>
        <begin position="393"/>
        <end position="419"/>
    </location>
</feature>
<comment type="pathway">
    <text evidence="2">Glycolipid biosynthesis; glycosylphosphatidylinositol-anchor biosynthesis.</text>
</comment>
<keyword evidence="8 9" id="KW-0472">Membrane</keyword>
<feature type="transmembrane region" description="Helical" evidence="9">
    <location>
        <begin position="367"/>
        <end position="387"/>
    </location>
</feature>
<feature type="transmembrane region" description="Helical" evidence="9">
    <location>
        <begin position="171"/>
        <end position="192"/>
    </location>
</feature>